<dbReference type="SUPFAM" id="SSF82114">
    <property type="entry name" value="Riboflavin kinase-like"/>
    <property type="match status" value="1"/>
</dbReference>
<dbReference type="PANTHER" id="PTHR22749:SF6">
    <property type="entry name" value="RIBOFLAVIN KINASE"/>
    <property type="match status" value="1"/>
</dbReference>
<evidence type="ECO:0000256" key="2">
    <source>
        <dbReference type="ARBA" id="ARBA00004726"/>
    </source>
</evidence>
<evidence type="ECO:0000256" key="15">
    <source>
        <dbReference type="PIRNR" id="PIRNR004491"/>
    </source>
</evidence>
<dbReference type="Pfam" id="PF06574">
    <property type="entry name" value="FAD_syn"/>
    <property type="match status" value="1"/>
</dbReference>
<dbReference type="InterPro" id="IPR023468">
    <property type="entry name" value="Riboflavin_kinase"/>
</dbReference>
<dbReference type="GO" id="GO:0009231">
    <property type="term" value="P:riboflavin biosynthetic process"/>
    <property type="evidence" value="ECO:0007669"/>
    <property type="project" value="InterPro"/>
</dbReference>
<comment type="pathway">
    <text evidence="3 15">Cofactor biosynthesis; FMN biosynthesis; FMN from riboflavin (ATP route): step 1/1.</text>
</comment>
<dbReference type="Gene3D" id="3.40.50.620">
    <property type="entry name" value="HUPs"/>
    <property type="match status" value="1"/>
</dbReference>
<dbReference type="NCBIfam" id="NF004162">
    <property type="entry name" value="PRK05627.1-5"/>
    <property type="match status" value="1"/>
</dbReference>
<keyword evidence="9 15" id="KW-0418">Kinase</keyword>
<evidence type="ECO:0000256" key="8">
    <source>
        <dbReference type="ARBA" id="ARBA00022741"/>
    </source>
</evidence>
<evidence type="ECO:0000256" key="12">
    <source>
        <dbReference type="ARBA" id="ARBA00023268"/>
    </source>
</evidence>
<dbReference type="EMBL" id="BJYS01000044">
    <property type="protein sequence ID" value="GEO06760.1"/>
    <property type="molecule type" value="Genomic_DNA"/>
</dbReference>
<protein>
    <recommendedName>
        <fullName evidence="15">Riboflavin biosynthesis protein</fullName>
    </recommendedName>
    <domain>
        <recommendedName>
            <fullName evidence="15">Riboflavin kinase</fullName>
            <ecNumber evidence="15">2.7.1.26</ecNumber>
        </recommendedName>
        <alternativeName>
            <fullName evidence="15">Flavokinase</fullName>
        </alternativeName>
    </domain>
    <domain>
        <recommendedName>
            <fullName evidence="15">FMN adenylyltransferase</fullName>
            <ecNumber evidence="15">2.7.7.2</ecNumber>
        </recommendedName>
        <alternativeName>
            <fullName evidence="15">FAD pyrophosphorylase</fullName>
        </alternativeName>
        <alternativeName>
            <fullName evidence="15">FAD synthase</fullName>
        </alternativeName>
    </domain>
</protein>
<keyword evidence="12" id="KW-0511">Multifunctional enzyme</keyword>
<dbReference type="GO" id="GO:0008531">
    <property type="term" value="F:riboflavin kinase activity"/>
    <property type="evidence" value="ECO:0007669"/>
    <property type="project" value="UniProtKB-UniRule"/>
</dbReference>
<comment type="pathway">
    <text evidence="2 15">Cofactor biosynthesis; FAD biosynthesis; FAD from FMN: step 1/1.</text>
</comment>
<dbReference type="SUPFAM" id="SSF52374">
    <property type="entry name" value="Nucleotidylyl transferase"/>
    <property type="match status" value="1"/>
</dbReference>
<evidence type="ECO:0000313" key="18">
    <source>
        <dbReference type="Proteomes" id="UP000321532"/>
    </source>
</evidence>
<evidence type="ECO:0000313" key="17">
    <source>
        <dbReference type="EMBL" id="GEO06760.1"/>
    </source>
</evidence>
<comment type="catalytic activity">
    <reaction evidence="14 15">
        <text>FMN + ATP + H(+) = FAD + diphosphate</text>
        <dbReference type="Rhea" id="RHEA:17237"/>
        <dbReference type="ChEBI" id="CHEBI:15378"/>
        <dbReference type="ChEBI" id="CHEBI:30616"/>
        <dbReference type="ChEBI" id="CHEBI:33019"/>
        <dbReference type="ChEBI" id="CHEBI:57692"/>
        <dbReference type="ChEBI" id="CHEBI:58210"/>
        <dbReference type="EC" id="2.7.7.2"/>
    </reaction>
</comment>
<comment type="function">
    <text evidence="1">Catalyzes the phosphorylation of riboflavin to FMN followed by the adenylation of FMN to FAD.</text>
</comment>
<dbReference type="Pfam" id="PF01687">
    <property type="entry name" value="Flavokinase"/>
    <property type="match status" value="1"/>
</dbReference>
<dbReference type="EC" id="2.7.7.2" evidence="15"/>
<dbReference type="PIRSF" id="PIRSF004491">
    <property type="entry name" value="FAD_Synth"/>
    <property type="match status" value="1"/>
</dbReference>
<comment type="similarity">
    <text evidence="15">Belongs to the ribF family.</text>
</comment>
<evidence type="ECO:0000256" key="13">
    <source>
        <dbReference type="ARBA" id="ARBA00047880"/>
    </source>
</evidence>
<gene>
    <name evidence="17" type="primary">ribF</name>
    <name evidence="17" type="ORF">AAE02nite_44240</name>
</gene>
<evidence type="ECO:0000256" key="6">
    <source>
        <dbReference type="ARBA" id="ARBA00022679"/>
    </source>
</evidence>
<keyword evidence="10 15" id="KW-0274">FAD</keyword>
<dbReference type="InterPro" id="IPR015864">
    <property type="entry name" value="FAD_synthase"/>
</dbReference>
<accession>A0A512B484</accession>
<comment type="catalytic activity">
    <reaction evidence="13 15">
        <text>riboflavin + ATP = FMN + ADP + H(+)</text>
        <dbReference type="Rhea" id="RHEA:14357"/>
        <dbReference type="ChEBI" id="CHEBI:15378"/>
        <dbReference type="ChEBI" id="CHEBI:30616"/>
        <dbReference type="ChEBI" id="CHEBI:57986"/>
        <dbReference type="ChEBI" id="CHEBI:58210"/>
        <dbReference type="ChEBI" id="CHEBI:456216"/>
        <dbReference type="EC" id="2.7.1.26"/>
    </reaction>
</comment>
<proteinExistence type="inferred from homology"/>
<evidence type="ECO:0000256" key="11">
    <source>
        <dbReference type="ARBA" id="ARBA00022840"/>
    </source>
</evidence>
<dbReference type="InterPro" id="IPR015865">
    <property type="entry name" value="Riboflavin_kinase_bac/euk"/>
</dbReference>
<dbReference type="AlphaFoldDB" id="A0A512B484"/>
<dbReference type="PANTHER" id="PTHR22749">
    <property type="entry name" value="RIBOFLAVIN KINASE/FMN ADENYLYLTRANSFERASE"/>
    <property type="match status" value="1"/>
</dbReference>
<organism evidence="17 18">
    <name type="scientific">Adhaeribacter aerolatus</name>
    <dbReference type="NCBI Taxonomy" id="670289"/>
    <lineage>
        <taxon>Bacteria</taxon>
        <taxon>Pseudomonadati</taxon>
        <taxon>Bacteroidota</taxon>
        <taxon>Cytophagia</taxon>
        <taxon>Cytophagales</taxon>
        <taxon>Hymenobacteraceae</taxon>
        <taxon>Adhaeribacter</taxon>
    </lineage>
</organism>
<evidence type="ECO:0000256" key="14">
    <source>
        <dbReference type="ARBA" id="ARBA00049494"/>
    </source>
</evidence>
<evidence type="ECO:0000256" key="5">
    <source>
        <dbReference type="ARBA" id="ARBA00022643"/>
    </source>
</evidence>
<dbReference type="NCBIfam" id="TIGR00083">
    <property type="entry name" value="ribF"/>
    <property type="match status" value="1"/>
</dbReference>
<dbReference type="GO" id="GO:0005524">
    <property type="term" value="F:ATP binding"/>
    <property type="evidence" value="ECO:0007669"/>
    <property type="project" value="UniProtKB-UniRule"/>
</dbReference>
<feature type="domain" description="Riboflavin kinase" evidence="16">
    <location>
        <begin position="184"/>
        <end position="309"/>
    </location>
</feature>
<keyword evidence="6 15" id="KW-0808">Transferase</keyword>
<name>A0A512B484_9BACT</name>
<comment type="caution">
    <text evidence="17">The sequence shown here is derived from an EMBL/GenBank/DDBJ whole genome shotgun (WGS) entry which is preliminary data.</text>
</comment>
<dbReference type="GO" id="GO:0003919">
    <property type="term" value="F:FMN adenylyltransferase activity"/>
    <property type="evidence" value="ECO:0007669"/>
    <property type="project" value="UniProtKB-UniRule"/>
</dbReference>
<dbReference type="Gene3D" id="2.40.30.30">
    <property type="entry name" value="Riboflavin kinase-like"/>
    <property type="match status" value="1"/>
</dbReference>
<keyword evidence="7 15" id="KW-0548">Nucleotidyltransferase</keyword>
<keyword evidence="18" id="KW-1185">Reference proteome</keyword>
<evidence type="ECO:0000256" key="1">
    <source>
        <dbReference type="ARBA" id="ARBA00002121"/>
    </source>
</evidence>
<keyword evidence="4 15" id="KW-0285">Flavoprotein</keyword>
<evidence type="ECO:0000259" key="16">
    <source>
        <dbReference type="SMART" id="SM00904"/>
    </source>
</evidence>
<dbReference type="SMART" id="SM00904">
    <property type="entry name" value="Flavokinase"/>
    <property type="match status" value="1"/>
</dbReference>
<dbReference type="CDD" id="cd02064">
    <property type="entry name" value="FAD_synthetase_N"/>
    <property type="match status" value="1"/>
</dbReference>
<dbReference type="GO" id="GO:0009398">
    <property type="term" value="P:FMN biosynthetic process"/>
    <property type="evidence" value="ECO:0007669"/>
    <property type="project" value="UniProtKB-UniRule"/>
</dbReference>
<reference evidence="17 18" key="1">
    <citation type="submission" date="2019-07" db="EMBL/GenBank/DDBJ databases">
        <title>Whole genome shotgun sequence of Adhaeribacter aerolatus NBRC 106133.</title>
        <authorList>
            <person name="Hosoyama A."/>
            <person name="Uohara A."/>
            <person name="Ohji S."/>
            <person name="Ichikawa N."/>
        </authorList>
    </citation>
    <scope>NUCLEOTIDE SEQUENCE [LARGE SCALE GENOMIC DNA]</scope>
    <source>
        <strain evidence="17 18">NBRC 106133</strain>
    </source>
</reference>
<dbReference type="RefSeq" id="WP_146903482.1">
    <property type="nucleotide sequence ID" value="NZ_BJYS01000044.1"/>
</dbReference>
<dbReference type="NCBIfam" id="NF004160">
    <property type="entry name" value="PRK05627.1-3"/>
    <property type="match status" value="1"/>
</dbReference>
<evidence type="ECO:0000256" key="9">
    <source>
        <dbReference type="ARBA" id="ARBA00022777"/>
    </source>
</evidence>
<evidence type="ECO:0000256" key="7">
    <source>
        <dbReference type="ARBA" id="ARBA00022695"/>
    </source>
</evidence>
<dbReference type="UniPathway" id="UPA00277">
    <property type="reaction ID" value="UER00407"/>
</dbReference>
<keyword evidence="5 15" id="KW-0288">FMN</keyword>
<dbReference type="InterPro" id="IPR023465">
    <property type="entry name" value="Riboflavin_kinase_dom_sf"/>
</dbReference>
<dbReference type="UniPathway" id="UPA00276">
    <property type="reaction ID" value="UER00406"/>
</dbReference>
<dbReference type="Proteomes" id="UP000321532">
    <property type="component" value="Unassembled WGS sequence"/>
</dbReference>
<dbReference type="EC" id="2.7.1.26" evidence="15"/>
<dbReference type="InterPro" id="IPR014729">
    <property type="entry name" value="Rossmann-like_a/b/a_fold"/>
</dbReference>
<dbReference type="OrthoDB" id="9803667at2"/>
<keyword evidence="8 15" id="KW-0547">Nucleotide-binding</keyword>
<dbReference type="InterPro" id="IPR002606">
    <property type="entry name" value="Riboflavin_kinase_bac"/>
</dbReference>
<keyword evidence="11 15" id="KW-0067">ATP-binding</keyword>
<evidence type="ECO:0000256" key="10">
    <source>
        <dbReference type="ARBA" id="ARBA00022827"/>
    </source>
</evidence>
<dbReference type="FunFam" id="3.40.50.620:FF:000021">
    <property type="entry name" value="Riboflavin biosynthesis protein"/>
    <property type="match status" value="1"/>
</dbReference>
<evidence type="ECO:0000256" key="3">
    <source>
        <dbReference type="ARBA" id="ARBA00005201"/>
    </source>
</evidence>
<evidence type="ECO:0000256" key="4">
    <source>
        <dbReference type="ARBA" id="ARBA00022630"/>
    </source>
</evidence>
<dbReference type="GO" id="GO:0006747">
    <property type="term" value="P:FAD biosynthetic process"/>
    <property type="evidence" value="ECO:0007669"/>
    <property type="project" value="UniProtKB-UniRule"/>
</dbReference>
<sequence>MKVIRDLADFPVLPQAVVTSGTFDGVHLGHQKIIERLLEITRATNGQSVVVTYWPHPRLVLQAQDQSSLQLLSTIEERIEQLAAFPIDYLLIIPFTKEFANLTSEEYIRKILLDFIRTKIFVIGYDHRFGRGREGNFAYLQQHAPLFGFQVEEIPARDIDHVAVSSTKIRKALESGNIAMANAYLGRPYALTGKVDRGRQLGRTIGYPTANIAVNDPHKQIPGQGIYAVRVKVEGQLYGGMLSIGTNPTVGGTEQTIEVNIFNFSQDIYEQEITIYIIAYIREERNLPGLEALKEQLHQDQEAALALLNQKL</sequence>